<dbReference type="GO" id="GO:0005506">
    <property type="term" value="F:iron ion binding"/>
    <property type="evidence" value="ECO:0007669"/>
    <property type="project" value="InterPro"/>
</dbReference>
<dbReference type="EMBL" id="CAFBIZ010000210">
    <property type="protein sequence ID" value="CAB4851965.1"/>
    <property type="molecule type" value="Genomic_DNA"/>
</dbReference>
<accession>A0A6J7C3N3</accession>
<sequence length="84" mass="8922">MTAGTSTLTSALEEYREVLQIDGADLELTGVDAGIVHLRLIVGPDTCTDCILSKPMLETILLDVLQEADPAVTLVVVDDPRSAL</sequence>
<evidence type="ECO:0000313" key="2">
    <source>
        <dbReference type="EMBL" id="CAB4851965.1"/>
    </source>
</evidence>
<proteinExistence type="predicted"/>
<dbReference type="Gene3D" id="3.30.300.130">
    <property type="entry name" value="Fe-S cluster assembly (FSCA)"/>
    <property type="match status" value="1"/>
</dbReference>
<organism evidence="2">
    <name type="scientific">freshwater metagenome</name>
    <dbReference type="NCBI Taxonomy" id="449393"/>
    <lineage>
        <taxon>unclassified sequences</taxon>
        <taxon>metagenomes</taxon>
        <taxon>ecological metagenomes</taxon>
    </lineage>
</organism>
<name>A0A6J7C3N3_9ZZZZ</name>
<dbReference type="AlphaFoldDB" id="A0A6J7C3N3"/>
<protein>
    <submittedName>
        <fullName evidence="2">Unannotated protein</fullName>
    </submittedName>
</protein>
<dbReference type="SUPFAM" id="SSF117916">
    <property type="entry name" value="Fe-S cluster assembly (FSCA) domain-like"/>
    <property type="match status" value="1"/>
</dbReference>
<gene>
    <name evidence="2" type="ORF">UFOPK3268_01433</name>
    <name evidence="3" type="ORF">UFOPK4150_00236</name>
</gene>
<dbReference type="GO" id="GO:0051536">
    <property type="term" value="F:iron-sulfur cluster binding"/>
    <property type="evidence" value="ECO:0007669"/>
    <property type="project" value="InterPro"/>
</dbReference>
<dbReference type="EMBL" id="CAFBPU010000004">
    <property type="protein sequence ID" value="CAB5020883.1"/>
    <property type="molecule type" value="Genomic_DNA"/>
</dbReference>
<feature type="domain" description="NIF system FeS cluster assembly NifU C-terminal" evidence="1">
    <location>
        <begin position="10"/>
        <end position="75"/>
    </location>
</feature>
<evidence type="ECO:0000259" key="1">
    <source>
        <dbReference type="Pfam" id="PF01106"/>
    </source>
</evidence>
<dbReference type="GO" id="GO:0016226">
    <property type="term" value="P:iron-sulfur cluster assembly"/>
    <property type="evidence" value="ECO:0007669"/>
    <property type="project" value="InterPro"/>
</dbReference>
<reference evidence="2" key="1">
    <citation type="submission" date="2020-05" db="EMBL/GenBank/DDBJ databases">
        <authorList>
            <person name="Chiriac C."/>
            <person name="Salcher M."/>
            <person name="Ghai R."/>
            <person name="Kavagutti S V."/>
        </authorList>
    </citation>
    <scope>NUCLEOTIDE SEQUENCE</scope>
</reference>
<dbReference type="InterPro" id="IPR034904">
    <property type="entry name" value="FSCA_dom_sf"/>
</dbReference>
<evidence type="ECO:0000313" key="3">
    <source>
        <dbReference type="EMBL" id="CAB5020883.1"/>
    </source>
</evidence>
<dbReference type="Pfam" id="PF01106">
    <property type="entry name" value="NifU"/>
    <property type="match status" value="1"/>
</dbReference>
<dbReference type="InterPro" id="IPR001075">
    <property type="entry name" value="NIF_FeS_clus_asmbl_NifU_C"/>
</dbReference>